<evidence type="ECO:0000256" key="2">
    <source>
        <dbReference type="ARBA" id="ARBA00007401"/>
    </source>
</evidence>
<name>A0A2P6C6X1_9FLAO</name>
<accession>A0A2P6C6X1</accession>
<dbReference type="InterPro" id="IPR050347">
    <property type="entry name" value="Bact_Beta-galactosidase"/>
</dbReference>
<evidence type="ECO:0000313" key="9">
    <source>
        <dbReference type="Proteomes" id="UP000247345"/>
    </source>
</evidence>
<dbReference type="SUPFAM" id="SSF49303">
    <property type="entry name" value="beta-Galactosidase/glucuronidase domain"/>
    <property type="match status" value="1"/>
</dbReference>
<proteinExistence type="inferred from homology"/>
<feature type="non-terminal residue" evidence="8">
    <location>
        <position position="1"/>
    </location>
</feature>
<dbReference type="Gene3D" id="2.60.40.10">
    <property type="entry name" value="Immunoglobulins"/>
    <property type="match status" value="1"/>
</dbReference>
<comment type="catalytic activity">
    <reaction evidence="1">
        <text>Hydrolysis of terminal non-reducing beta-D-galactose residues in beta-D-galactosides.</text>
        <dbReference type="EC" id="3.2.1.23"/>
    </reaction>
</comment>
<protein>
    <recommendedName>
        <fullName evidence="3">beta-galactosidase</fullName>
        <ecNumber evidence="3">3.2.1.23</ecNumber>
    </recommendedName>
</protein>
<evidence type="ECO:0000259" key="7">
    <source>
        <dbReference type="Pfam" id="PF02837"/>
    </source>
</evidence>
<dbReference type="InterPro" id="IPR006104">
    <property type="entry name" value="Glyco_hydro_2_N"/>
</dbReference>
<comment type="caution">
    <text evidence="8">The sequence shown here is derived from an EMBL/GenBank/DDBJ whole genome shotgun (WGS) entry which is preliminary data.</text>
</comment>
<organism evidence="8 9">
    <name type="scientific">Polaribacter butkevichii</name>
    <dbReference type="NCBI Taxonomy" id="218490"/>
    <lineage>
        <taxon>Bacteria</taxon>
        <taxon>Pseudomonadati</taxon>
        <taxon>Bacteroidota</taxon>
        <taxon>Flavobacteriia</taxon>
        <taxon>Flavobacteriales</taxon>
        <taxon>Flavobacteriaceae</taxon>
    </lineage>
</organism>
<keyword evidence="9" id="KW-1185">Reference proteome</keyword>
<dbReference type="EMBL" id="MSCK01000002">
    <property type="protein sequence ID" value="PQJ68670.1"/>
    <property type="molecule type" value="Genomic_DNA"/>
</dbReference>
<feature type="domain" description="Glycosyl hydrolases family 2 sugar binding" evidence="7">
    <location>
        <begin position="61"/>
        <end position="172"/>
    </location>
</feature>
<dbReference type="Pfam" id="PF02837">
    <property type="entry name" value="Glyco_hydro_2_N"/>
    <property type="match status" value="1"/>
</dbReference>
<dbReference type="InterPro" id="IPR008979">
    <property type="entry name" value="Galactose-bd-like_sf"/>
</dbReference>
<feature type="non-terminal residue" evidence="8">
    <location>
        <position position="310"/>
    </location>
</feature>
<dbReference type="Gene3D" id="2.60.120.260">
    <property type="entry name" value="Galactose-binding domain-like"/>
    <property type="match status" value="1"/>
</dbReference>
<keyword evidence="4" id="KW-0378">Hydrolase</keyword>
<dbReference type="EC" id="3.2.1.23" evidence="3"/>
<evidence type="ECO:0000259" key="6">
    <source>
        <dbReference type="Pfam" id="PF00703"/>
    </source>
</evidence>
<dbReference type="SUPFAM" id="SSF49785">
    <property type="entry name" value="Galactose-binding domain-like"/>
    <property type="match status" value="1"/>
</dbReference>
<dbReference type="GO" id="GO:0009341">
    <property type="term" value="C:beta-galactosidase complex"/>
    <property type="evidence" value="ECO:0007669"/>
    <property type="project" value="TreeGrafter"/>
</dbReference>
<sequence>QFKETITLPGSMNTNGKGDELSVKTKWTGNIWDNDSVWYKAAKMAKYRQKGNIKLPFWLTPNKKYTGAAWYQKKVTIPSDWKAKKIDLHLERVHWESTVWVDAKKIGMQNSLATAHDYSLGAALTAGEHTITIRVDNRVKDIDVGKDAHSISDNTQSNWNGIIGDIKLIAKPKIAIGNVKLYPNVTDKKVKVVIQIKNLTKENQTAKLTLTAIEKSVEGFSLNTLKEEITISENNEVVLHYDMGDSPKLWDEFNPNVYQMQITLDSKSGTDRKNIDFGMREFKANGKVFTINGRQTFLRGTLESAIFPLT</sequence>
<reference evidence="8 9" key="1">
    <citation type="submission" date="2016-12" db="EMBL/GenBank/DDBJ databases">
        <title>Trade-off between light-utilization and light-protection in marine flavobacteria.</title>
        <authorList>
            <person name="Kumagai Y."/>
            <person name="Yoshizawa S."/>
            <person name="Kogure K."/>
            <person name="Iwasaki W."/>
        </authorList>
    </citation>
    <scope>NUCLEOTIDE SEQUENCE [LARGE SCALE GENOMIC DNA]</scope>
    <source>
        <strain evidence="8 9">KCTC 12100</strain>
    </source>
</reference>
<dbReference type="GO" id="GO:0004565">
    <property type="term" value="F:beta-galactosidase activity"/>
    <property type="evidence" value="ECO:0007669"/>
    <property type="project" value="UniProtKB-EC"/>
</dbReference>
<comment type="similarity">
    <text evidence="2">Belongs to the glycosyl hydrolase 2 family.</text>
</comment>
<evidence type="ECO:0000256" key="4">
    <source>
        <dbReference type="ARBA" id="ARBA00022801"/>
    </source>
</evidence>
<keyword evidence="5" id="KW-0326">Glycosidase</keyword>
<dbReference type="PANTHER" id="PTHR46323">
    <property type="entry name" value="BETA-GALACTOSIDASE"/>
    <property type="match status" value="1"/>
</dbReference>
<dbReference type="PANTHER" id="PTHR46323:SF2">
    <property type="entry name" value="BETA-GALACTOSIDASE"/>
    <property type="match status" value="1"/>
</dbReference>
<evidence type="ECO:0000256" key="1">
    <source>
        <dbReference type="ARBA" id="ARBA00001412"/>
    </source>
</evidence>
<gene>
    <name evidence="8" type="ORF">BTO14_11480</name>
</gene>
<evidence type="ECO:0000256" key="3">
    <source>
        <dbReference type="ARBA" id="ARBA00012756"/>
    </source>
</evidence>
<dbReference type="Pfam" id="PF00703">
    <property type="entry name" value="Glyco_hydro_2"/>
    <property type="match status" value="1"/>
</dbReference>
<dbReference type="AlphaFoldDB" id="A0A2P6C6X1"/>
<feature type="domain" description="Glycoside hydrolase family 2 immunoglobulin-like beta-sandwich" evidence="6">
    <location>
        <begin position="176"/>
        <end position="280"/>
    </location>
</feature>
<dbReference type="InterPro" id="IPR036156">
    <property type="entry name" value="Beta-gal/glucu_dom_sf"/>
</dbReference>
<evidence type="ECO:0000256" key="5">
    <source>
        <dbReference type="ARBA" id="ARBA00023295"/>
    </source>
</evidence>
<dbReference type="InterPro" id="IPR006102">
    <property type="entry name" value="Ig-like_GH2"/>
</dbReference>
<dbReference type="InterPro" id="IPR013783">
    <property type="entry name" value="Ig-like_fold"/>
</dbReference>
<evidence type="ECO:0000313" key="8">
    <source>
        <dbReference type="EMBL" id="PQJ68670.1"/>
    </source>
</evidence>
<dbReference type="Proteomes" id="UP000247345">
    <property type="component" value="Unassembled WGS sequence"/>
</dbReference>
<dbReference type="GO" id="GO:0005990">
    <property type="term" value="P:lactose catabolic process"/>
    <property type="evidence" value="ECO:0007669"/>
    <property type="project" value="TreeGrafter"/>
</dbReference>
<dbReference type="RefSeq" id="WP_394365383.1">
    <property type="nucleotide sequence ID" value="NZ_MSCK01000002.1"/>
</dbReference>